<accession>A0ACB6QA32</accession>
<comment type="caution">
    <text evidence="1">The sequence shown here is derived from an EMBL/GenBank/DDBJ whole genome shotgun (WGS) entry which is preliminary data.</text>
</comment>
<keyword evidence="2" id="KW-1185">Reference proteome</keyword>
<dbReference type="Proteomes" id="UP000799755">
    <property type="component" value="Unassembled WGS sequence"/>
</dbReference>
<proteinExistence type="predicted"/>
<evidence type="ECO:0000313" key="1">
    <source>
        <dbReference type="EMBL" id="KAF2462996.1"/>
    </source>
</evidence>
<name>A0ACB6QA32_9PLEO</name>
<evidence type="ECO:0000313" key="2">
    <source>
        <dbReference type="Proteomes" id="UP000799755"/>
    </source>
</evidence>
<protein>
    <submittedName>
        <fullName evidence="1">Subtilisin-like protein</fullName>
    </submittedName>
</protein>
<dbReference type="EMBL" id="MU003555">
    <property type="protein sequence ID" value="KAF2462996.1"/>
    <property type="molecule type" value="Genomic_DNA"/>
</dbReference>
<gene>
    <name evidence="1" type="ORF">BDR25DRAFT_385190</name>
</gene>
<organism evidence="1 2">
    <name type="scientific">Lindgomyces ingoldianus</name>
    <dbReference type="NCBI Taxonomy" id="673940"/>
    <lineage>
        <taxon>Eukaryota</taxon>
        <taxon>Fungi</taxon>
        <taxon>Dikarya</taxon>
        <taxon>Ascomycota</taxon>
        <taxon>Pezizomycotina</taxon>
        <taxon>Dothideomycetes</taxon>
        <taxon>Pleosporomycetidae</taxon>
        <taxon>Pleosporales</taxon>
        <taxon>Lindgomycetaceae</taxon>
        <taxon>Lindgomyces</taxon>
    </lineage>
</organism>
<sequence length="655" mass="68291">MLFLHFLALAAVATAAGRKPTSKPPVVKTSIKAPPPGSTQVPASIAQSSSPSPVASLSSTRSSLVVVSIITSSGSQVSSYTSSYSALSSSQGTSSFTAALPSSSSVLSLSSSGSPSQSTGIGSTTTGSSSTSTLSSSTLSSQTALTSSTAPGPTSSALISTTASSSSVSSSTTLISTLSSSSTSSTTSSSTATSTSYIVYPKKGSNKVQTAKIKTLLSNYVTDKNSLYESVTNGLGVNYWKLPLSNDNVTALAKNSDIASVTKAGCDTTCFDPTTFIVKQRNAADEMVFLSQRQGTTLDMYNHRYIYERGAARNDITVYVVDTGADLGNEEFTSGANVARRARWLFANPNDQVRGDNGPKWHGTCMLSKITGHLYGTSKRVNPVIVKVPLAATVEDYLEGVSKVVDDVRTRGGRKTVLNLSWYYPGHVVESKVGWSDRLYELLKELQDSGVIIVAGSGNGGRPTMDGFPATFGGTRTPNRLQHMIVVSALDAVSYDMYVASNYDNAAGLPHVFAPGSLGMQCADGNPGVDLAYKPTSGTSPATAATAGLAAYMLAQGDHGITPAEIKQAIIDLAWVRQQGGPVTGGMKGIFNGIRQQNTSSCIIMKKRGDDPLDPDEEACDAATTTTMVTSTRSVTLSATAGTFLTEQEVNRSEL</sequence>
<reference evidence="1" key="1">
    <citation type="journal article" date="2020" name="Stud. Mycol.">
        <title>101 Dothideomycetes genomes: a test case for predicting lifestyles and emergence of pathogens.</title>
        <authorList>
            <person name="Haridas S."/>
            <person name="Albert R."/>
            <person name="Binder M."/>
            <person name="Bloem J."/>
            <person name="Labutti K."/>
            <person name="Salamov A."/>
            <person name="Andreopoulos B."/>
            <person name="Baker S."/>
            <person name="Barry K."/>
            <person name="Bills G."/>
            <person name="Bluhm B."/>
            <person name="Cannon C."/>
            <person name="Castanera R."/>
            <person name="Culley D."/>
            <person name="Daum C."/>
            <person name="Ezra D."/>
            <person name="Gonzalez J."/>
            <person name="Henrissat B."/>
            <person name="Kuo A."/>
            <person name="Liang C."/>
            <person name="Lipzen A."/>
            <person name="Lutzoni F."/>
            <person name="Magnuson J."/>
            <person name="Mondo S."/>
            <person name="Nolan M."/>
            <person name="Ohm R."/>
            <person name="Pangilinan J."/>
            <person name="Park H.-J."/>
            <person name="Ramirez L."/>
            <person name="Alfaro M."/>
            <person name="Sun H."/>
            <person name="Tritt A."/>
            <person name="Yoshinaga Y."/>
            <person name="Zwiers L.-H."/>
            <person name="Turgeon B."/>
            <person name="Goodwin S."/>
            <person name="Spatafora J."/>
            <person name="Crous P."/>
            <person name="Grigoriev I."/>
        </authorList>
    </citation>
    <scope>NUCLEOTIDE SEQUENCE</scope>
    <source>
        <strain evidence="1">ATCC 200398</strain>
    </source>
</reference>